<dbReference type="EMBL" id="CP095053">
    <property type="protein sequence ID" value="UOR07215.1"/>
    <property type="molecule type" value="Genomic_DNA"/>
</dbReference>
<evidence type="ECO:0000313" key="2">
    <source>
        <dbReference type="EMBL" id="UOR07215.1"/>
    </source>
</evidence>
<gene>
    <name evidence="2" type="ORF">MUN82_08970</name>
</gene>
<dbReference type="AlphaFoldDB" id="A0A8T9SZC4"/>
<protein>
    <recommendedName>
        <fullName evidence="1">DUF7167 domain-containing protein</fullName>
    </recommendedName>
</protein>
<proteinExistence type="predicted"/>
<dbReference type="KEGG" id="haei:MUN82_08970"/>
<dbReference type="Pfam" id="PF23768">
    <property type="entry name" value="DUF7167"/>
    <property type="match status" value="1"/>
</dbReference>
<dbReference type="Proteomes" id="UP000829925">
    <property type="component" value="Chromosome"/>
</dbReference>
<dbReference type="RefSeq" id="WP_245096800.1">
    <property type="nucleotide sequence ID" value="NZ_CP095053.1"/>
</dbReference>
<sequence>MKIKVWCDSGASIKSGREKVIDLEADWGITDEEWAAMKEDDKYKEVEQWAWNTGLSVGWEEA</sequence>
<name>A0A8T9SZC4_9BACT</name>
<dbReference type="InterPro" id="IPR055591">
    <property type="entry name" value="DUF7167"/>
</dbReference>
<accession>A0A8T9SZC4</accession>
<evidence type="ECO:0000259" key="1">
    <source>
        <dbReference type="Pfam" id="PF23768"/>
    </source>
</evidence>
<reference evidence="2 3" key="1">
    <citation type="submission" date="2022-04" db="EMBL/GenBank/DDBJ databases">
        <title>Hymenobacter sp. isolated from the air.</title>
        <authorList>
            <person name="Won M."/>
            <person name="Lee C.-M."/>
            <person name="Woen H.-Y."/>
            <person name="Kwon S.-W."/>
        </authorList>
    </citation>
    <scope>NUCLEOTIDE SEQUENCE [LARGE SCALE GENOMIC DNA]</scope>
    <source>
        <strain evidence="3">5413 J-13</strain>
    </source>
</reference>
<keyword evidence="3" id="KW-1185">Reference proteome</keyword>
<organism evidence="2 3">
    <name type="scientific">Hymenobacter aerilatus</name>
    <dbReference type="NCBI Taxonomy" id="2932251"/>
    <lineage>
        <taxon>Bacteria</taxon>
        <taxon>Pseudomonadati</taxon>
        <taxon>Bacteroidota</taxon>
        <taxon>Cytophagia</taxon>
        <taxon>Cytophagales</taxon>
        <taxon>Hymenobacteraceae</taxon>
        <taxon>Hymenobacter</taxon>
    </lineage>
</organism>
<evidence type="ECO:0000313" key="3">
    <source>
        <dbReference type="Proteomes" id="UP000829925"/>
    </source>
</evidence>
<feature type="domain" description="DUF7167" evidence="1">
    <location>
        <begin position="1"/>
        <end position="61"/>
    </location>
</feature>